<evidence type="ECO:0000256" key="1">
    <source>
        <dbReference type="SAM" id="MobiDB-lite"/>
    </source>
</evidence>
<dbReference type="EMBL" id="JAODUP010001327">
    <property type="protein sequence ID" value="KAK2140522.1"/>
    <property type="molecule type" value="Genomic_DNA"/>
</dbReference>
<protein>
    <submittedName>
        <fullName evidence="2">Uncharacterized protein</fullName>
    </submittedName>
</protein>
<feature type="compositionally biased region" description="Polar residues" evidence="1">
    <location>
        <begin position="231"/>
        <end position="246"/>
    </location>
</feature>
<evidence type="ECO:0000313" key="3">
    <source>
        <dbReference type="Proteomes" id="UP001208570"/>
    </source>
</evidence>
<dbReference type="AlphaFoldDB" id="A0AAD9IU10"/>
<reference evidence="2" key="1">
    <citation type="journal article" date="2023" name="Mol. Biol. Evol.">
        <title>Third-Generation Sequencing Reveals the Adaptive Role of the Epigenome in Three Deep-Sea Polychaetes.</title>
        <authorList>
            <person name="Perez M."/>
            <person name="Aroh O."/>
            <person name="Sun Y."/>
            <person name="Lan Y."/>
            <person name="Juniper S.K."/>
            <person name="Young C.R."/>
            <person name="Angers B."/>
            <person name="Qian P.Y."/>
        </authorList>
    </citation>
    <scope>NUCLEOTIDE SEQUENCE</scope>
    <source>
        <strain evidence="2">P08H-3</strain>
    </source>
</reference>
<comment type="caution">
    <text evidence="2">The sequence shown here is derived from an EMBL/GenBank/DDBJ whole genome shotgun (WGS) entry which is preliminary data.</text>
</comment>
<keyword evidence="3" id="KW-1185">Reference proteome</keyword>
<accession>A0AAD9IU10</accession>
<proteinExistence type="predicted"/>
<sequence length="252" mass="28051">MESDKLTDTSGLEKSVDALRLDTNNGTVSTLTKDTSFSRAPLARVSSLEDVIEEDYGGNMSPINIRSSRSPRRRLEDEQYIHSIPQVCRSKLRRRSDPGRVSVSPLRSRVRIEGHISEDGDYDSKTTTMAASRITVRRSYSLDPSEINEALPVVFGLRSRSRSPHTQAKFRTQRSRSLPGIEFELGEAIGALAVRNTQTSPELIRNQGAAPRRRRSVSVEMAPLEAILEENATTSKSSRRYSTPNVKSPPPL</sequence>
<feature type="compositionally biased region" description="Polar residues" evidence="1">
    <location>
        <begin position="22"/>
        <end position="32"/>
    </location>
</feature>
<feature type="region of interest" description="Disordered" evidence="1">
    <location>
        <begin position="1"/>
        <end position="32"/>
    </location>
</feature>
<dbReference type="Proteomes" id="UP001208570">
    <property type="component" value="Unassembled WGS sequence"/>
</dbReference>
<evidence type="ECO:0000313" key="2">
    <source>
        <dbReference type="EMBL" id="KAK2140522.1"/>
    </source>
</evidence>
<feature type="region of interest" description="Disordered" evidence="1">
    <location>
        <begin position="228"/>
        <end position="252"/>
    </location>
</feature>
<name>A0AAD9IU10_9ANNE</name>
<organism evidence="2 3">
    <name type="scientific">Paralvinella palmiformis</name>
    <dbReference type="NCBI Taxonomy" id="53620"/>
    <lineage>
        <taxon>Eukaryota</taxon>
        <taxon>Metazoa</taxon>
        <taxon>Spiralia</taxon>
        <taxon>Lophotrochozoa</taxon>
        <taxon>Annelida</taxon>
        <taxon>Polychaeta</taxon>
        <taxon>Sedentaria</taxon>
        <taxon>Canalipalpata</taxon>
        <taxon>Terebellida</taxon>
        <taxon>Terebelliformia</taxon>
        <taxon>Alvinellidae</taxon>
        <taxon>Paralvinella</taxon>
    </lineage>
</organism>
<gene>
    <name evidence="2" type="ORF">LSH36_1328g00002</name>
</gene>